<protein>
    <submittedName>
        <fullName evidence="1">Uncharacterized protein</fullName>
    </submittedName>
</protein>
<dbReference type="Gene3D" id="2.120.10.30">
    <property type="entry name" value="TolB, C-terminal domain"/>
    <property type="match status" value="1"/>
</dbReference>
<reference evidence="1" key="1">
    <citation type="submission" date="2023-01" db="EMBL/GenBank/DDBJ databases">
        <authorList>
            <person name="Van Ghelder C."/>
            <person name="Rancurel C."/>
        </authorList>
    </citation>
    <scope>NUCLEOTIDE SEQUENCE</scope>
    <source>
        <strain evidence="1">CNCM I-4278</strain>
    </source>
</reference>
<evidence type="ECO:0000313" key="1">
    <source>
        <dbReference type="EMBL" id="CAI6339826.1"/>
    </source>
</evidence>
<dbReference type="PANTHER" id="PTHR11799:SF20">
    <property type="entry name" value="SMP-30_GLUCONOLACTONASE_LRE-LIKE REGION DOMAIN-CONTAINING PROTEIN"/>
    <property type="match status" value="1"/>
</dbReference>
<name>A0A9W4UPA0_9PLEO</name>
<evidence type="ECO:0000313" key="2">
    <source>
        <dbReference type="Proteomes" id="UP001152607"/>
    </source>
</evidence>
<dbReference type="EMBL" id="CAOQHR010000009">
    <property type="protein sequence ID" value="CAI6339826.1"/>
    <property type="molecule type" value="Genomic_DNA"/>
</dbReference>
<organism evidence="1 2">
    <name type="scientific">Periconia digitata</name>
    <dbReference type="NCBI Taxonomy" id="1303443"/>
    <lineage>
        <taxon>Eukaryota</taxon>
        <taxon>Fungi</taxon>
        <taxon>Dikarya</taxon>
        <taxon>Ascomycota</taxon>
        <taxon>Pezizomycotina</taxon>
        <taxon>Dothideomycetes</taxon>
        <taxon>Pleosporomycetidae</taxon>
        <taxon>Pleosporales</taxon>
        <taxon>Massarineae</taxon>
        <taxon>Periconiaceae</taxon>
        <taxon>Periconia</taxon>
    </lineage>
</organism>
<sequence length="408" mass="44691">MAKLRNAAISVATTSVAGIAVFYQLYAKEFVFDTLGFGRTIEPIENFRWNCRRMTSAALEGCEDMWLDNQDRVLYAACSGSLSRGQWNPGLSKYNISGRRPGGSQLISIKIDEPTVDGFFPMRSVGKRGYKGVTGDQSLDLIGFDVDNSVPGELRFWLINQRPPVDTENNFLDASKVGANVTVDVFSLKKRSKYMNHLQTIVHSSVYSANNLALMGDGTFVLTNDHSGKVGMRKELDLFIGGGNVVHCQSTGDCKPVIGSSLKFANGIARDQDGLVYVAFTGSPYIGVYRFTKTGQLEGIDRIPTGMAADNLSVDSNGDIWAVGIPKVFDLVDSIVDPFNKESPSTIFKIHKSRDGKYKFTKVLEDRDARFVASATIAVFDSLRGRLFIGGAATPFVTVCEPIRLPQI</sequence>
<dbReference type="Proteomes" id="UP001152607">
    <property type="component" value="Unassembled WGS sequence"/>
</dbReference>
<proteinExistence type="predicted"/>
<dbReference type="SUPFAM" id="SSF63829">
    <property type="entry name" value="Calcium-dependent phosphotriesterase"/>
    <property type="match status" value="1"/>
</dbReference>
<dbReference type="AlphaFoldDB" id="A0A9W4UPA0"/>
<keyword evidence="2" id="KW-1185">Reference proteome</keyword>
<gene>
    <name evidence="1" type="ORF">PDIGIT_LOCUS12990</name>
</gene>
<accession>A0A9W4UPA0</accession>
<dbReference type="InterPro" id="IPR011042">
    <property type="entry name" value="6-blade_b-propeller_TolB-like"/>
</dbReference>
<dbReference type="PANTHER" id="PTHR11799">
    <property type="entry name" value="PARAOXONASE"/>
    <property type="match status" value="1"/>
</dbReference>
<dbReference type="OrthoDB" id="5307922at2759"/>
<dbReference type="InterPro" id="IPR051288">
    <property type="entry name" value="Serum_paraoxonase/arylesterase"/>
</dbReference>
<comment type="caution">
    <text evidence="1">The sequence shown here is derived from an EMBL/GenBank/DDBJ whole genome shotgun (WGS) entry which is preliminary data.</text>
</comment>